<keyword evidence="3" id="KW-1185">Reference proteome</keyword>
<dbReference type="PANTHER" id="PTHR33416">
    <property type="entry name" value="NUCLEAR PORE COMPLEX PROTEIN NUP1"/>
    <property type="match status" value="1"/>
</dbReference>
<protein>
    <submittedName>
        <fullName evidence="2">Uncharacterized protein</fullName>
    </submittedName>
</protein>
<dbReference type="AlphaFoldDB" id="A0AAV8ZWJ9"/>
<feature type="compositionally biased region" description="Polar residues" evidence="1">
    <location>
        <begin position="404"/>
        <end position="415"/>
    </location>
</feature>
<comment type="caution">
    <text evidence="2">The sequence shown here is derived from an EMBL/GenBank/DDBJ whole genome shotgun (WGS) entry which is preliminary data.</text>
</comment>
<accession>A0AAV8ZWJ9</accession>
<organism evidence="2 3">
    <name type="scientific">Acorus gramineus</name>
    <name type="common">Dwarf sweet flag</name>
    <dbReference type="NCBI Taxonomy" id="55184"/>
    <lineage>
        <taxon>Eukaryota</taxon>
        <taxon>Viridiplantae</taxon>
        <taxon>Streptophyta</taxon>
        <taxon>Embryophyta</taxon>
        <taxon>Tracheophyta</taxon>
        <taxon>Spermatophyta</taxon>
        <taxon>Magnoliopsida</taxon>
        <taxon>Liliopsida</taxon>
        <taxon>Acoraceae</taxon>
        <taxon>Acorus</taxon>
    </lineage>
</organism>
<name>A0AAV8ZWJ9_ACOGR</name>
<feature type="region of interest" description="Disordered" evidence="1">
    <location>
        <begin position="1"/>
        <end position="67"/>
    </location>
</feature>
<evidence type="ECO:0000256" key="1">
    <source>
        <dbReference type="SAM" id="MobiDB-lite"/>
    </source>
</evidence>
<dbReference type="PANTHER" id="PTHR33416:SF20">
    <property type="entry name" value="NUCLEAR PORE COMPLEX PROTEIN NUP1"/>
    <property type="match status" value="1"/>
</dbReference>
<dbReference type="GO" id="GO:0071763">
    <property type="term" value="P:nuclear membrane organization"/>
    <property type="evidence" value="ECO:0007669"/>
    <property type="project" value="TreeGrafter"/>
</dbReference>
<feature type="region of interest" description="Disordered" evidence="1">
    <location>
        <begin position="397"/>
        <end position="434"/>
    </location>
</feature>
<reference evidence="2" key="1">
    <citation type="journal article" date="2023" name="Nat. Commun.">
        <title>Diploid and tetraploid genomes of Acorus and the evolution of monocots.</title>
        <authorList>
            <person name="Ma L."/>
            <person name="Liu K.W."/>
            <person name="Li Z."/>
            <person name="Hsiao Y.Y."/>
            <person name="Qi Y."/>
            <person name="Fu T."/>
            <person name="Tang G.D."/>
            <person name="Zhang D."/>
            <person name="Sun W.H."/>
            <person name="Liu D.K."/>
            <person name="Li Y."/>
            <person name="Chen G.Z."/>
            <person name="Liu X.D."/>
            <person name="Liao X.Y."/>
            <person name="Jiang Y.T."/>
            <person name="Yu X."/>
            <person name="Hao Y."/>
            <person name="Huang J."/>
            <person name="Zhao X.W."/>
            <person name="Ke S."/>
            <person name="Chen Y.Y."/>
            <person name="Wu W.L."/>
            <person name="Hsu J.L."/>
            <person name="Lin Y.F."/>
            <person name="Huang M.D."/>
            <person name="Li C.Y."/>
            <person name="Huang L."/>
            <person name="Wang Z.W."/>
            <person name="Zhao X."/>
            <person name="Zhong W.Y."/>
            <person name="Peng D.H."/>
            <person name="Ahmad S."/>
            <person name="Lan S."/>
            <person name="Zhang J.S."/>
            <person name="Tsai W.C."/>
            <person name="Van de Peer Y."/>
            <person name="Liu Z.J."/>
        </authorList>
    </citation>
    <scope>NUCLEOTIDE SEQUENCE</scope>
    <source>
        <strain evidence="2">SCP</strain>
    </source>
</reference>
<sequence>MTQSPLSVDETPTETIQETEQVSSHDVARPICENHVSQSGGGGPFDTKKQKSGSGSGELAEEKLGNPYNNLGIADVEKHLKQKTFSRDDSDRLLQLLQSRTAGVSDDDRLEHGYLKESDEGAALLDDSRASVEERPVKLPGNEVIKKISNSLPQLIMHGEDGGSPVALAKNFMQWRRSMSGLNSQHLASRDDSAWLSSILPRERSLVCWPGAMAKDNGSYIIPLAHSGRIVHVKQTPYAGAAHSSYFMGPSESPVNPLTIWRGAHTPSLDSSQRAMKRRSSVLDDGYSSATLIRSLRQRTRKTIALRGKASSYLAYSPLPLAHADSFGDHSSTVPEVRPSLALRRFENHGVDNEASTTRGPSSFHSQSSVIARKILEHLDRTIPSPKEKSMEIKLAIEGKKPDSNSQGDITNHNAGTRDVNIYNTPRTFPSRRL</sequence>
<evidence type="ECO:0000313" key="3">
    <source>
        <dbReference type="Proteomes" id="UP001179952"/>
    </source>
</evidence>
<dbReference type="Proteomes" id="UP001179952">
    <property type="component" value="Unassembled WGS sequence"/>
</dbReference>
<dbReference type="GO" id="GO:0005635">
    <property type="term" value="C:nuclear envelope"/>
    <property type="evidence" value="ECO:0007669"/>
    <property type="project" value="TreeGrafter"/>
</dbReference>
<dbReference type="EMBL" id="JAUJYN010000096">
    <property type="protein sequence ID" value="KAK1256664.1"/>
    <property type="molecule type" value="Genomic_DNA"/>
</dbReference>
<proteinExistence type="predicted"/>
<evidence type="ECO:0000313" key="2">
    <source>
        <dbReference type="EMBL" id="KAK1256664.1"/>
    </source>
</evidence>
<gene>
    <name evidence="2" type="ORF">QJS04_geneDACA005654</name>
</gene>
<reference evidence="2" key="2">
    <citation type="submission" date="2023-06" db="EMBL/GenBank/DDBJ databases">
        <authorList>
            <person name="Ma L."/>
            <person name="Liu K.-W."/>
            <person name="Li Z."/>
            <person name="Hsiao Y.-Y."/>
            <person name="Qi Y."/>
            <person name="Fu T."/>
            <person name="Tang G."/>
            <person name="Zhang D."/>
            <person name="Sun W.-H."/>
            <person name="Liu D.-K."/>
            <person name="Li Y."/>
            <person name="Chen G.-Z."/>
            <person name="Liu X.-D."/>
            <person name="Liao X.-Y."/>
            <person name="Jiang Y.-T."/>
            <person name="Yu X."/>
            <person name="Hao Y."/>
            <person name="Huang J."/>
            <person name="Zhao X.-W."/>
            <person name="Ke S."/>
            <person name="Chen Y.-Y."/>
            <person name="Wu W.-L."/>
            <person name="Hsu J.-L."/>
            <person name="Lin Y.-F."/>
            <person name="Huang M.-D."/>
            <person name="Li C.-Y."/>
            <person name="Huang L."/>
            <person name="Wang Z.-W."/>
            <person name="Zhao X."/>
            <person name="Zhong W.-Y."/>
            <person name="Peng D.-H."/>
            <person name="Ahmad S."/>
            <person name="Lan S."/>
            <person name="Zhang J.-S."/>
            <person name="Tsai W.-C."/>
            <person name="Van De Peer Y."/>
            <person name="Liu Z.-J."/>
        </authorList>
    </citation>
    <scope>NUCLEOTIDE SEQUENCE</scope>
    <source>
        <strain evidence="2">SCP</strain>
        <tissue evidence="2">Leaves</tissue>
    </source>
</reference>